<evidence type="ECO:0000313" key="8">
    <source>
        <dbReference type="Proteomes" id="UP000002630"/>
    </source>
</evidence>
<keyword evidence="8" id="KW-1185">Reference proteome</keyword>
<dbReference type="AlphaFoldDB" id="D7FME5"/>
<dbReference type="EMBL" id="FN649728">
    <property type="protein sequence ID" value="CBJ29957.1"/>
    <property type="molecule type" value="Genomic_DNA"/>
</dbReference>
<dbReference type="GO" id="GO:0000956">
    <property type="term" value="P:nuclear-transcribed mRNA catabolic process"/>
    <property type="evidence" value="ECO:0007669"/>
    <property type="project" value="TreeGrafter"/>
</dbReference>
<evidence type="ECO:0000259" key="6">
    <source>
        <dbReference type="Pfam" id="PF17846"/>
    </source>
</evidence>
<dbReference type="OrthoDB" id="372487at2759"/>
<evidence type="ECO:0000256" key="2">
    <source>
        <dbReference type="ARBA" id="ARBA00022801"/>
    </source>
</evidence>
<dbReference type="CDD" id="cd18673">
    <property type="entry name" value="PIN_XRN1-2-like"/>
    <property type="match status" value="1"/>
</dbReference>
<dbReference type="eggNOG" id="KOG2045">
    <property type="taxonomic scope" value="Eukaryota"/>
</dbReference>
<dbReference type="EMBL" id="FN648209">
    <property type="protein sequence ID" value="CBJ29957.1"/>
    <property type="molecule type" value="Genomic_DNA"/>
</dbReference>
<evidence type="ECO:0000259" key="5">
    <source>
        <dbReference type="Pfam" id="PF03159"/>
    </source>
</evidence>
<name>D7FME5_ECTSI</name>
<keyword evidence="2" id="KW-0378">Hydrolase</keyword>
<dbReference type="InterPro" id="IPR004859">
    <property type="entry name" value="Xrn1_N"/>
</dbReference>
<dbReference type="Pfam" id="PF03159">
    <property type="entry name" value="XRN_N"/>
    <property type="match status" value="1"/>
</dbReference>
<evidence type="ECO:0000313" key="7">
    <source>
        <dbReference type="EMBL" id="CBJ29957.1"/>
    </source>
</evidence>
<dbReference type="Gene3D" id="3.40.50.12390">
    <property type="match status" value="1"/>
</dbReference>
<evidence type="ECO:0000256" key="3">
    <source>
        <dbReference type="ARBA" id="ARBA00022839"/>
    </source>
</evidence>
<dbReference type="STRING" id="2880.D7FME5"/>
<feature type="domain" description="Xrn1 helical" evidence="6">
    <location>
        <begin position="283"/>
        <end position="405"/>
    </location>
</feature>
<reference evidence="7 8" key="1">
    <citation type="journal article" date="2010" name="Nature">
        <title>The Ectocarpus genome and the independent evolution of multicellularity in brown algae.</title>
        <authorList>
            <person name="Cock J.M."/>
            <person name="Sterck L."/>
            <person name="Rouze P."/>
            <person name="Scornet D."/>
            <person name="Allen A.E."/>
            <person name="Amoutzias G."/>
            <person name="Anthouard V."/>
            <person name="Artiguenave F."/>
            <person name="Aury J.M."/>
            <person name="Badger J.H."/>
            <person name="Beszteri B."/>
            <person name="Billiau K."/>
            <person name="Bonnet E."/>
            <person name="Bothwell J.H."/>
            <person name="Bowler C."/>
            <person name="Boyen C."/>
            <person name="Brownlee C."/>
            <person name="Carrano C.J."/>
            <person name="Charrier B."/>
            <person name="Cho G.Y."/>
            <person name="Coelho S.M."/>
            <person name="Collen J."/>
            <person name="Corre E."/>
            <person name="Da Silva C."/>
            <person name="Delage L."/>
            <person name="Delaroque N."/>
            <person name="Dittami S.M."/>
            <person name="Doulbeau S."/>
            <person name="Elias M."/>
            <person name="Farnham G."/>
            <person name="Gachon C.M."/>
            <person name="Gschloessl B."/>
            <person name="Heesch S."/>
            <person name="Jabbari K."/>
            <person name="Jubin C."/>
            <person name="Kawai H."/>
            <person name="Kimura K."/>
            <person name="Kloareg B."/>
            <person name="Kupper F.C."/>
            <person name="Lang D."/>
            <person name="Le Bail A."/>
            <person name="Leblanc C."/>
            <person name="Lerouge P."/>
            <person name="Lohr M."/>
            <person name="Lopez P.J."/>
            <person name="Martens C."/>
            <person name="Maumus F."/>
            <person name="Michel G."/>
            <person name="Miranda-Saavedra D."/>
            <person name="Morales J."/>
            <person name="Moreau H."/>
            <person name="Motomura T."/>
            <person name="Nagasato C."/>
            <person name="Napoli C.A."/>
            <person name="Nelson D.R."/>
            <person name="Nyvall-Collen P."/>
            <person name="Peters A.F."/>
            <person name="Pommier C."/>
            <person name="Potin P."/>
            <person name="Poulain J."/>
            <person name="Quesneville H."/>
            <person name="Read B."/>
            <person name="Rensing S.A."/>
            <person name="Ritter A."/>
            <person name="Rousvoal S."/>
            <person name="Samanta M."/>
            <person name="Samson G."/>
            <person name="Schroeder D.C."/>
            <person name="Segurens B."/>
            <person name="Strittmatter M."/>
            <person name="Tonon T."/>
            <person name="Tregear J.W."/>
            <person name="Valentin K."/>
            <person name="von Dassow P."/>
            <person name="Yamagishi T."/>
            <person name="Van de Peer Y."/>
            <person name="Wincker P."/>
        </authorList>
    </citation>
    <scope>NUCLEOTIDE SEQUENCE [LARGE SCALE GENOMIC DNA]</scope>
    <source>
        <strain evidence="8">Ec32 / CCAP1310/4</strain>
    </source>
</reference>
<organism evidence="7 8">
    <name type="scientific">Ectocarpus siliculosus</name>
    <name type="common">Brown alga</name>
    <name type="synonym">Conferva siliculosa</name>
    <dbReference type="NCBI Taxonomy" id="2880"/>
    <lineage>
        <taxon>Eukaryota</taxon>
        <taxon>Sar</taxon>
        <taxon>Stramenopiles</taxon>
        <taxon>Ochrophyta</taxon>
        <taxon>PX clade</taxon>
        <taxon>Phaeophyceae</taxon>
        <taxon>Ectocarpales</taxon>
        <taxon>Ectocarpaceae</taxon>
        <taxon>Ectocarpus</taxon>
    </lineage>
</organism>
<dbReference type="GO" id="GO:0004534">
    <property type="term" value="F:5'-3' RNA exonuclease activity"/>
    <property type="evidence" value="ECO:0007669"/>
    <property type="project" value="TreeGrafter"/>
</dbReference>
<proteinExistence type="inferred from homology"/>
<dbReference type="InterPro" id="IPR027073">
    <property type="entry name" value="5_3_exoribonuclease"/>
</dbReference>
<keyword evidence="1" id="KW-0540">Nuclease</keyword>
<evidence type="ECO:0000256" key="1">
    <source>
        <dbReference type="ARBA" id="ARBA00022722"/>
    </source>
</evidence>
<evidence type="ECO:0000256" key="4">
    <source>
        <dbReference type="ARBA" id="ARBA00038299"/>
    </source>
</evidence>
<dbReference type="PANTHER" id="PTHR12341">
    <property type="entry name" value="5'-&gt;3' EXORIBONUCLEASE"/>
    <property type="match status" value="1"/>
</dbReference>
<dbReference type="OMA" id="ASHECAI"/>
<dbReference type="Pfam" id="PF17846">
    <property type="entry name" value="XRN_M"/>
    <property type="match status" value="2"/>
</dbReference>
<gene>
    <name evidence="7" type="ORF">Esi_0169_0012</name>
</gene>
<feature type="domain" description="Xrn1 N-terminal" evidence="5">
    <location>
        <begin position="1"/>
        <end position="228"/>
    </location>
</feature>
<dbReference type="GO" id="GO:0003723">
    <property type="term" value="F:RNA binding"/>
    <property type="evidence" value="ECO:0007669"/>
    <property type="project" value="TreeGrafter"/>
</dbReference>
<dbReference type="Proteomes" id="UP000002630">
    <property type="component" value="Linkage Group LG03"/>
</dbReference>
<feature type="domain" description="Xrn1 helical" evidence="6">
    <location>
        <begin position="419"/>
        <end position="488"/>
    </location>
</feature>
<comment type="similarity">
    <text evidence="4">Belongs to the 5'-3' exonuclease family.</text>
</comment>
<sequence length="488" mass="56453">MGVPKFYRWISERYPKINQIVSDSTLLPEFDNLYLDMNGILHTCTHPNDDGLSAQLSERDIILGIFHYIDRIVTHIVRPRRVLYMAIDGVAPRAKMNQQRSRRFRARKDMQEAKLIAESKGEVVDDTAVFDSNCITPGTEFMAKISRHLRYFVQKKITEDPLWKALTVTFSGHEVPGEGEHKIMAYIRDERSAGRLPPNTRHCMYGQDADLILLGLVTHEPHFTLLREVVNFGQNAARGKNASKVVVKTTRDAQFQLLHLSVLREYVWAEFTRDMPEETAAEMDRERVVDDFVFLTFLVGNDFLPHMPSLDIGEEAFSLLFQIYRSLKPGWGSGGYLTREGTIDCADRLEAFLSEVGSREDEIFSERAEEEAEFRGRRRKTSKRFGRAEEVPSEAEIALEEAKRQRSYEKAMLDTMGYVPETEDGGKDYKGRYYFEKFGITPLHTEIHDRLRAAYVEGLLWCLAYYYRGCVSWGWFFPFHYVPMISDL</sequence>
<protein>
    <submittedName>
        <fullName evidence="7">5'-3' exoribonuclease 1</fullName>
    </submittedName>
</protein>
<dbReference type="InterPro" id="IPR041412">
    <property type="entry name" value="Xrn1_helical"/>
</dbReference>
<dbReference type="InParanoid" id="D7FME5"/>
<dbReference type="PANTHER" id="PTHR12341:SF7">
    <property type="entry name" value="5'-3' EXORIBONUCLEASE 1"/>
    <property type="match status" value="1"/>
</dbReference>
<dbReference type="GO" id="GO:0005634">
    <property type="term" value="C:nucleus"/>
    <property type="evidence" value="ECO:0007669"/>
    <property type="project" value="TreeGrafter"/>
</dbReference>
<accession>D7FME5</accession>
<keyword evidence="3" id="KW-0269">Exonuclease</keyword>